<dbReference type="InterPro" id="IPR049251">
    <property type="entry name" value="DUF6884"/>
</dbReference>
<proteinExistence type="predicted"/>
<organism evidence="2 3">
    <name type="scientific">Noviherbaspirillum cavernae</name>
    <dbReference type="NCBI Taxonomy" id="2320862"/>
    <lineage>
        <taxon>Bacteria</taxon>
        <taxon>Pseudomonadati</taxon>
        <taxon>Pseudomonadota</taxon>
        <taxon>Betaproteobacteria</taxon>
        <taxon>Burkholderiales</taxon>
        <taxon>Oxalobacteraceae</taxon>
        <taxon>Noviherbaspirillum</taxon>
    </lineage>
</organism>
<sequence>MEQCVALVSCVKTKQERAAAAQDLYRSTLFTGMRRYAEQYADAWFILSAEYGVLRPSQVIAPYERTLNTMRKPDRLAWASRVQQQLLQVLPTGVTVVFLAGDRYREHLVPFLKYHGFVTRVPMEGLPFGRQLSWLNEQTRNA</sequence>
<keyword evidence="3" id="KW-1185">Reference proteome</keyword>
<evidence type="ECO:0000313" key="3">
    <source>
        <dbReference type="Proteomes" id="UP000285190"/>
    </source>
</evidence>
<evidence type="ECO:0000313" key="2">
    <source>
        <dbReference type="EMBL" id="RJG05847.1"/>
    </source>
</evidence>
<dbReference type="Pfam" id="PF21818">
    <property type="entry name" value="DUF6884"/>
    <property type="match status" value="1"/>
</dbReference>
<dbReference type="Proteomes" id="UP000285190">
    <property type="component" value="Unassembled WGS sequence"/>
</dbReference>
<dbReference type="AlphaFoldDB" id="A0A418X021"/>
<comment type="caution">
    <text evidence="2">The sequence shown here is derived from an EMBL/GenBank/DDBJ whole genome shotgun (WGS) entry which is preliminary data.</text>
</comment>
<name>A0A418X021_9BURK</name>
<protein>
    <recommendedName>
        <fullName evidence="1">DUF6884 domain-containing protein</fullName>
    </recommendedName>
</protein>
<accession>A0A418X021</accession>
<evidence type="ECO:0000259" key="1">
    <source>
        <dbReference type="Pfam" id="PF21818"/>
    </source>
</evidence>
<reference evidence="2 3" key="1">
    <citation type="submission" date="2018-09" db="EMBL/GenBank/DDBJ databases">
        <authorList>
            <person name="Zhu H."/>
        </authorList>
    </citation>
    <scope>NUCLEOTIDE SEQUENCE [LARGE SCALE GENOMIC DNA]</scope>
    <source>
        <strain evidence="2 3">K2R10-39</strain>
    </source>
</reference>
<dbReference type="OrthoDB" id="2866199at2"/>
<feature type="domain" description="DUF6884" evidence="1">
    <location>
        <begin position="5"/>
        <end position="137"/>
    </location>
</feature>
<dbReference type="EMBL" id="QYUN01000002">
    <property type="protein sequence ID" value="RJG05847.1"/>
    <property type="molecule type" value="Genomic_DNA"/>
</dbReference>
<gene>
    <name evidence="2" type="ORF">D3870_07300</name>
</gene>